<evidence type="ECO:0000313" key="4">
    <source>
        <dbReference type="EMBL" id="GET22068.1"/>
    </source>
</evidence>
<dbReference type="Proteomes" id="UP000240621">
    <property type="component" value="Unassembled WGS sequence"/>
</dbReference>
<dbReference type="GO" id="GO:0004553">
    <property type="term" value="F:hydrolase activity, hydrolyzing O-glycosyl compounds"/>
    <property type="evidence" value="ECO:0007669"/>
    <property type="project" value="InterPro"/>
</dbReference>
<feature type="signal peptide" evidence="1">
    <location>
        <begin position="1"/>
        <end position="20"/>
    </location>
</feature>
<evidence type="ECO:0000259" key="2">
    <source>
        <dbReference type="Pfam" id="PF06452"/>
    </source>
</evidence>
<dbReference type="Pfam" id="PF19313">
    <property type="entry name" value="DUF5916"/>
    <property type="match status" value="1"/>
</dbReference>
<dbReference type="InterPro" id="IPR045670">
    <property type="entry name" value="DUF5916"/>
</dbReference>
<keyword evidence="7" id="KW-1185">Reference proteome</keyword>
<dbReference type="CDD" id="cd09618">
    <property type="entry name" value="CBM9_like_2"/>
    <property type="match status" value="1"/>
</dbReference>
<dbReference type="Proteomes" id="UP000396862">
    <property type="component" value="Unassembled WGS sequence"/>
</dbReference>
<evidence type="ECO:0000313" key="6">
    <source>
        <dbReference type="Proteomes" id="UP000240621"/>
    </source>
</evidence>
<evidence type="ECO:0000259" key="3">
    <source>
        <dbReference type="Pfam" id="PF19313"/>
    </source>
</evidence>
<protein>
    <submittedName>
        <fullName evidence="5">Carbohydrate binding protein with CBM9 domain</fullName>
    </submittedName>
</protein>
<dbReference type="Gene3D" id="2.60.40.1190">
    <property type="match status" value="1"/>
</dbReference>
<name>A0A2P8C6U0_9BACT</name>
<dbReference type="RefSeq" id="WP_106543746.1">
    <property type="nucleotide sequence ID" value="NZ_BLAU01000001.1"/>
</dbReference>
<feature type="domain" description="Carbohydrate-binding" evidence="2">
    <location>
        <begin position="39"/>
        <end position="192"/>
    </location>
</feature>
<organism evidence="5 6">
    <name type="scientific">Prolixibacter denitrificans</name>
    <dbReference type="NCBI Taxonomy" id="1541063"/>
    <lineage>
        <taxon>Bacteria</taxon>
        <taxon>Pseudomonadati</taxon>
        <taxon>Bacteroidota</taxon>
        <taxon>Bacteroidia</taxon>
        <taxon>Marinilabiliales</taxon>
        <taxon>Prolixibacteraceae</taxon>
        <taxon>Prolixibacter</taxon>
    </lineage>
</organism>
<dbReference type="InterPro" id="IPR010502">
    <property type="entry name" value="Carb-bd_dom_fam9"/>
</dbReference>
<dbReference type="AlphaFoldDB" id="A0A2P8C6U0"/>
<dbReference type="GO" id="GO:0016052">
    <property type="term" value="P:carbohydrate catabolic process"/>
    <property type="evidence" value="ECO:0007669"/>
    <property type="project" value="InterPro"/>
</dbReference>
<dbReference type="OrthoDB" id="9786766at2"/>
<proteinExistence type="predicted"/>
<evidence type="ECO:0000313" key="7">
    <source>
        <dbReference type="Proteomes" id="UP000396862"/>
    </source>
</evidence>
<gene>
    <name evidence="5" type="ORF">CLV93_11474</name>
    <name evidence="4" type="ORF">JCM18694_23140</name>
</gene>
<evidence type="ECO:0000313" key="5">
    <source>
        <dbReference type="EMBL" id="PSK80637.1"/>
    </source>
</evidence>
<dbReference type="EMBL" id="BLAU01000001">
    <property type="protein sequence ID" value="GET22068.1"/>
    <property type="molecule type" value="Genomic_DNA"/>
</dbReference>
<sequence length="877" mass="100807">MKKPFFLFIFFLIIASNVFGQDVQKKRYNATRLQSPLTIDGNLSEAAWQSGQWEDSFTQREPYEGKAPRQNTTFKIMYDDNFIYVGIKAFDTAPDSIVRRMSRRDNLDGDYVGISFDSYHDRRTAFNFIVTASGVKDDAIMTNDGDNEDDTWDPIWYVKTSMTSWGWSAEMKIPFTQLRFNKNSSTVWGLEVVRYIYRYAETDFWQPIARNAPGFVHLYGELGGLNDIKPKKQLDLTPYVVAGVESYPKEEGNPFSTGHKNRLNAGLDGKIGVTNNLTLDFTINPDFGQVEADPSEVNLTAFETFFREKRPFFIEGKSITSFPLGFGDGDLSTENLFYSRRIGRRPQYEPDLRDNEYIDSPKNTSIIGAAKLTGKTESGWSVGVIESVAAEEKAKIAYEGEQRTQTVEPLTNYFVGRLQKDLNKGNTLIGGMVTNTSRQLDNVLKDYLHRSATTGGLDFTQYFNDKNYLLSVHGAFSKVEGTKEALLETQTSSRHYYQRPDATHIHLDSTRTSLSGFGGNVQFGKIGGNLKFLLAAMAKSPGLELNDVGYLRSTDQIFQVFWMGYRFNEPKGIMRKANLNLNQWNVWDFSGQYLNSGGNVNGYIEFKNYWSFHSGINFDSDEVDNYILRGGPGMIVPGGMNIWYGIETDERKKLKLSYFGSNNWNKYNSRTSCSYSPEIEYRPNNTLNFSLEPSLYKQKRELQYVDEYSINGDNRYLMAHLDQKVLSFSMRVNINLTPDLTIQYWGQPFFASGKYNEFKMITDPKADRFSDRFQLYSPNQLTYNDSEEMYYIDENQDGTTDYSFEQPNFNFNEFLSNLVVRWEYTPGSTVYLVWSQSRDYSDSFGDFNLDRSFDNLFNGNQPYNIFLVKFSYRIGLH</sequence>
<comment type="caution">
    <text evidence="5">The sequence shown here is derived from an EMBL/GenBank/DDBJ whole genome shotgun (WGS) entry which is preliminary data.</text>
</comment>
<dbReference type="GO" id="GO:0030246">
    <property type="term" value="F:carbohydrate binding"/>
    <property type="evidence" value="ECO:0007669"/>
    <property type="project" value="InterPro"/>
</dbReference>
<feature type="domain" description="DUF5916" evidence="3">
    <location>
        <begin position="233"/>
        <end position="873"/>
    </location>
</feature>
<accession>A0A2P8C6U0</accession>
<evidence type="ECO:0000256" key="1">
    <source>
        <dbReference type="SAM" id="SignalP"/>
    </source>
</evidence>
<reference evidence="4 7" key="2">
    <citation type="submission" date="2019-10" db="EMBL/GenBank/DDBJ databases">
        <title>Prolixibacter strains distinguished by the presence of nitrate reductase genes were adept at nitrate-dependent anaerobic corrosion of metallic iron and carbon steel.</title>
        <authorList>
            <person name="Iino T."/>
            <person name="Shono N."/>
            <person name="Ito K."/>
            <person name="Nakamura R."/>
            <person name="Sueoka K."/>
            <person name="Harayama S."/>
            <person name="Ohkuma M."/>
        </authorList>
    </citation>
    <scope>NUCLEOTIDE SEQUENCE [LARGE SCALE GENOMIC DNA]</scope>
    <source>
        <strain evidence="4 7">MIC1-1</strain>
    </source>
</reference>
<keyword evidence="1" id="KW-0732">Signal</keyword>
<feature type="chain" id="PRO_5015110516" evidence="1">
    <location>
        <begin position="21"/>
        <end position="877"/>
    </location>
</feature>
<dbReference type="Pfam" id="PF06452">
    <property type="entry name" value="CBM9_1"/>
    <property type="match status" value="1"/>
</dbReference>
<dbReference type="SUPFAM" id="SSF49344">
    <property type="entry name" value="CBD9-like"/>
    <property type="match status" value="1"/>
</dbReference>
<reference evidence="5 6" key="1">
    <citation type="submission" date="2018-03" db="EMBL/GenBank/DDBJ databases">
        <title>Genomic Encyclopedia of Archaeal and Bacterial Type Strains, Phase II (KMG-II): from individual species to whole genera.</title>
        <authorList>
            <person name="Goeker M."/>
        </authorList>
    </citation>
    <scope>NUCLEOTIDE SEQUENCE [LARGE SCALE GENOMIC DNA]</scope>
    <source>
        <strain evidence="5 6">DSM 27267</strain>
    </source>
</reference>
<dbReference type="EMBL" id="PYGC01000014">
    <property type="protein sequence ID" value="PSK80637.1"/>
    <property type="molecule type" value="Genomic_DNA"/>
</dbReference>